<evidence type="ECO:0000256" key="4">
    <source>
        <dbReference type="ARBA" id="ARBA00022692"/>
    </source>
</evidence>
<dbReference type="InterPro" id="IPR001182">
    <property type="entry name" value="FtsW/RodA"/>
</dbReference>
<evidence type="ECO:0000256" key="3">
    <source>
        <dbReference type="ARBA" id="ARBA00022679"/>
    </source>
</evidence>
<keyword evidence="6" id="KW-0573">Peptidoglycan synthesis</keyword>
<comment type="similarity">
    <text evidence="11">Belongs to the SEDS family. FtsW subfamily.</text>
</comment>
<feature type="transmembrane region" description="Helical" evidence="16">
    <location>
        <begin position="352"/>
        <end position="374"/>
    </location>
</feature>
<dbReference type="AlphaFoldDB" id="A0A1Z8AIJ2"/>
<dbReference type="PANTHER" id="PTHR30474">
    <property type="entry name" value="CELL CYCLE PROTEIN"/>
    <property type="match status" value="1"/>
</dbReference>
<feature type="transmembrane region" description="Helical" evidence="16">
    <location>
        <begin position="172"/>
        <end position="189"/>
    </location>
</feature>
<dbReference type="GO" id="GO:0051301">
    <property type="term" value="P:cell division"/>
    <property type="evidence" value="ECO:0007669"/>
    <property type="project" value="UniProtKB-KW"/>
</dbReference>
<keyword evidence="17" id="KW-0132">Cell division</keyword>
<keyword evidence="7 16" id="KW-1133">Transmembrane helix</keyword>
<feature type="transmembrane region" description="Helical" evidence="16">
    <location>
        <begin position="113"/>
        <end position="136"/>
    </location>
</feature>
<keyword evidence="5" id="KW-0133">Cell shape</keyword>
<evidence type="ECO:0000256" key="1">
    <source>
        <dbReference type="ARBA" id="ARBA00004141"/>
    </source>
</evidence>
<comment type="subcellular location">
    <subcellularLocation>
        <location evidence="1">Membrane</location>
        <topology evidence="1">Multi-pass membrane protein</topology>
    </subcellularLocation>
</comment>
<evidence type="ECO:0000256" key="11">
    <source>
        <dbReference type="ARBA" id="ARBA00038053"/>
    </source>
</evidence>
<dbReference type="GO" id="GO:0015648">
    <property type="term" value="F:lipid-linked peptidoglycan transporter activity"/>
    <property type="evidence" value="ECO:0007669"/>
    <property type="project" value="TreeGrafter"/>
</dbReference>
<evidence type="ECO:0000256" key="12">
    <source>
        <dbReference type="ARBA" id="ARBA00041185"/>
    </source>
</evidence>
<reference evidence="18" key="1">
    <citation type="journal article" date="2017" name="Proc. Natl. Acad. Sci. U.S.A.">
        <title>Simulation of Deepwater Horizon oil plume reveals substrate specialization within a complex community of hydrocarbon-degraders.</title>
        <authorList>
            <person name="Hu P."/>
            <person name="Dubinsky E.A."/>
            <person name="Probst A.J."/>
            <person name="Wang J."/>
            <person name="Sieber C.M.K."/>
            <person name="Tom L.M."/>
            <person name="Gardinali P."/>
            <person name="Banfield J.F."/>
            <person name="Atlas R.M."/>
            <person name="Andersen G.L."/>
        </authorList>
    </citation>
    <scope>NUCLEOTIDE SEQUENCE [LARGE SCALE GENOMIC DNA]</scope>
</reference>
<comment type="caution">
    <text evidence="17">The sequence shown here is derived from an EMBL/GenBank/DDBJ whole genome shotgun (WGS) entry which is preliminary data.</text>
</comment>
<dbReference type="GO" id="GO:0009252">
    <property type="term" value="P:peptidoglycan biosynthetic process"/>
    <property type="evidence" value="ECO:0007669"/>
    <property type="project" value="UniProtKB-KW"/>
</dbReference>
<dbReference type="Pfam" id="PF01098">
    <property type="entry name" value="FTSW_RODA_SPOVE"/>
    <property type="match status" value="1"/>
</dbReference>
<keyword evidence="8 16" id="KW-0472">Membrane</keyword>
<feature type="transmembrane region" description="Helical" evidence="16">
    <location>
        <begin position="276"/>
        <end position="302"/>
    </location>
</feature>
<proteinExistence type="inferred from homology"/>
<comment type="catalytic activity">
    <reaction evidence="15">
        <text>[GlcNAc-(1-&gt;4)-Mur2Ac(oyl-L-Ala-gamma-D-Glu-L-Lys-D-Ala-D-Ala)](n)-di-trans,octa-cis-undecaprenyl diphosphate + beta-D-GlcNAc-(1-&gt;4)-Mur2Ac(oyl-L-Ala-gamma-D-Glu-L-Lys-D-Ala-D-Ala)-di-trans,octa-cis-undecaprenyl diphosphate = [GlcNAc-(1-&gt;4)-Mur2Ac(oyl-L-Ala-gamma-D-Glu-L-Lys-D-Ala-D-Ala)](n+1)-di-trans,octa-cis-undecaprenyl diphosphate + di-trans,octa-cis-undecaprenyl diphosphate + H(+)</text>
        <dbReference type="Rhea" id="RHEA:23708"/>
        <dbReference type="Rhea" id="RHEA-COMP:9602"/>
        <dbReference type="Rhea" id="RHEA-COMP:9603"/>
        <dbReference type="ChEBI" id="CHEBI:15378"/>
        <dbReference type="ChEBI" id="CHEBI:58405"/>
        <dbReference type="ChEBI" id="CHEBI:60033"/>
        <dbReference type="ChEBI" id="CHEBI:78435"/>
        <dbReference type="EC" id="2.4.99.28"/>
    </reaction>
</comment>
<feature type="transmembrane region" description="Helical" evidence="16">
    <location>
        <begin position="49"/>
        <end position="66"/>
    </location>
</feature>
<protein>
    <recommendedName>
        <fullName evidence="12">Probable peptidoglycan glycosyltransferase FtsW</fullName>
        <ecNumber evidence="14">2.4.99.28</ecNumber>
    </recommendedName>
    <alternativeName>
        <fullName evidence="13">Cell division protein FtsW</fullName>
    </alternativeName>
    <alternativeName>
        <fullName evidence="10">Cell wall polymerase</fullName>
    </alternativeName>
    <alternativeName>
        <fullName evidence="9">Peptidoglycan polymerase</fullName>
    </alternativeName>
</protein>
<dbReference type="GO" id="GO:0008955">
    <property type="term" value="F:peptidoglycan glycosyltransferase activity"/>
    <property type="evidence" value="ECO:0007669"/>
    <property type="project" value="UniProtKB-EC"/>
</dbReference>
<feature type="transmembrane region" description="Helical" evidence="16">
    <location>
        <begin position="148"/>
        <end position="166"/>
    </location>
</feature>
<evidence type="ECO:0000256" key="14">
    <source>
        <dbReference type="ARBA" id="ARBA00044770"/>
    </source>
</evidence>
<keyword evidence="4 16" id="KW-0812">Transmembrane</keyword>
<keyword evidence="17" id="KW-0131">Cell cycle</keyword>
<dbReference type="Proteomes" id="UP000196102">
    <property type="component" value="Unassembled WGS sequence"/>
</dbReference>
<name>A0A1Z8AIJ2_9FLAO</name>
<keyword evidence="3" id="KW-0808">Transferase</keyword>
<dbReference type="PANTHER" id="PTHR30474:SF2">
    <property type="entry name" value="PEPTIDOGLYCAN GLYCOSYLTRANSFERASE FTSW-RELATED"/>
    <property type="match status" value="1"/>
</dbReference>
<accession>A0A1Z8AIJ2</accession>
<dbReference type="GO" id="GO:0032153">
    <property type="term" value="C:cell division site"/>
    <property type="evidence" value="ECO:0007669"/>
    <property type="project" value="TreeGrafter"/>
</dbReference>
<dbReference type="EC" id="2.4.99.28" evidence="14"/>
<evidence type="ECO:0000256" key="5">
    <source>
        <dbReference type="ARBA" id="ARBA00022960"/>
    </source>
</evidence>
<sequence length="400" mass="43562">MKVKNYISGDTFLWALVIILLVFSFLPVYSASANLAYIGQGTGNTTKYLVKHFGHIIIGLGLLYAVHKIPYRYFRGLSVLLIPVVVILLIYTAMQGTVMGGASASRWMTVPVIGMKFQTSTFAFVVLMAYVAKYLASIKDKEVTFKQSLLPLWLPVGIILVLIVPFNLSTAVLIFTMVLLTCFIGGYPLKYLMSIIGIGFLSMTLFVLTAKAFPGVFPNRVDTWVSRIETFGGEGDADTNYQVERAKTAIANGYPFGVGPGKSVTKHVLPQSSSDFIFAIILEEFGLIGGLTILALYLFFLFRLIIISTKAGTVFGQLLVIGVGFPIIFQALTNMAVAVNLIPVTGQTLPLISSGGTSILMTCMSIGIVLSVSAKRDEEKIQEKTKDEEMNPLDVLSEAI</sequence>
<evidence type="ECO:0000313" key="17">
    <source>
        <dbReference type="EMBL" id="OUS10166.1"/>
    </source>
</evidence>
<evidence type="ECO:0000256" key="15">
    <source>
        <dbReference type="ARBA" id="ARBA00049902"/>
    </source>
</evidence>
<feature type="transmembrane region" description="Helical" evidence="16">
    <location>
        <begin position="196"/>
        <end position="217"/>
    </location>
</feature>
<evidence type="ECO:0000313" key="18">
    <source>
        <dbReference type="Proteomes" id="UP000196102"/>
    </source>
</evidence>
<evidence type="ECO:0000256" key="10">
    <source>
        <dbReference type="ARBA" id="ARBA00033270"/>
    </source>
</evidence>
<evidence type="ECO:0000256" key="16">
    <source>
        <dbReference type="SAM" id="Phobius"/>
    </source>
</evidence>
<keyword evidence="2" id="KW-0328">Glycosyltransferase</keyword>
<dbReference type="EMBL" id="MAAX01000200">
    <property type="protein sequence ID" value="OUS10166.1"/>
    <property type="molecule type" value="Genomic_DNA"/>
</dbReference>
<dbReference type="GO" id="GO:0008360">
    <property type="term" value="P:regulation of cell shape"/>
    <property type="evidence" value="ECO:0007669"/>
    <property type="project" value="UniProtKB-KW"/>
</dbReference>
<evidence type="ECO:0000256" key="7">
    <source>
        <dbReference type="ARBA" id="ARBA00022989"/>
    </source>
</evidence>
<feature type="transmembrane region" description="Helical" evidence="16">
    <location>
        <begin position="314"/>
        <end position="332"/>
    </location>
</feature>
<feature type="transmembrane region" description="Helical" evidence="16">
    <location>
        <begin position="73"/>
        <end position="93"/>
    </location>
</feature>
<dbReference type="RefSeq" id="WP_303687905.1">
    <property type="nucleotide sequence ID" value="NZ_CAJXYO010000023.1"/>
</dbReference>
<evidence type="ECO:0000256" key="9">
    <source>
        <dbReference type="ARBA" id="ARBA00032370"/>
    </source>
</evidence>
<evidence type="ECO:0000256" key="6">
    <source>
        <dbReference type="ARBA" id="ARBA00022984"/>
    </source>
</evidence>
<evidence type="ECO:0000256" key="2">
    <source>
        <dbReference type="ARBA" id="ARBA00022676"/>
    </source>
</evidence>
<evidence type="ECO:0000256" key="13">
    <source>
        <dbReference type="ARBA" id="ARBA00041418"/>
    </source>
</evidence>
<dbReference type="GO" id="GO:0005886">
    <property type="term" value="C:plasma membrane"/>
    <property type="evidence" value="ECO:0007669"/>
    <property type="project" value="TreeGrafter"/>
</dbReference>
<feature type="transmembrane region" description="Helical" evidence="16">
    <location>
        <begin position="12"/>
        <end position="29"/>
    </location>
</feature>
<gene>
    <name evidence="17" type="ORF">A9Q93_13115</name>
</gene>
<organism evidence="17 18">
    <name type="scientific">Nonlabens dokdonensis</name>
    <dbReference type="NCBI Taxonomy" id="328515"/>
    <lineage>
        <taxon>Bacteria</taxon>
        <taxon>Pseudomonadati</taxon>
        <taxon>Bacteroidota</taxon>
        <taxon>Flavobacteriia</taxon>
        <taxon>Flavobacteriales</taxon>
        <taxon>Flavobacteriaceae</taxon>
        <taxon>Nonlabens</taxon>
    </lineage>
</organism>
<evidence type="ECO:0000256" key="8">
    <source>
        <dbReference type="ARBA" id="ARBA00023136"/>
    </source>
</evidence>